<dbReference type="AlphaFoldDB" id="A0A8K0SPN7"/>
<dbReference type="InterPro" id="IPR006076">
    <property type="entry name" value="FAD-dep_OxRdtase"/>
</dbReference>
<accession>A0A8K0SPN7</accession>
<dbReference type="GO" id="GO:0042147">
    <property type="term" value="P:retrograde transport, endosome to Golgi"/>
    <property type="evidence" value="ECO:0007669"/>
    <property type="project" value="TreeGrafter"/>
</dbReference>
<evidence type="ECO:0000313" key="2">
    <source>
        <dbReference type="EMBL" id="KAH7320757.1"/>
    </source>
</evidence>
<dbReference type="GO" id="GO:0005829">
    <property type="term" value="C:cytosol"/>
    <property type="evidence" value="ECO:0007669"/>
    <property type="project" value="GOC"/>
</dbReference>
<feature type="domain" description="FAD dependent oxidoreductase" evidence="1">
    <location>
        <begin position="12"/>
        <end position="428"/>
    </location>
</feature>
<keyword evidence="3" id="KW-1185">Reference proteome</keyword>
<dbReference type="Gene3D" id="3.50.50.60">
    <property type="entry name" value="FAD/NAD(P)-binding domain"/>
    <property type="match status" value="2"/>
</dbReference>
<dbReference type="Proteomes" id="UP000813444">
    <property type="component" value="Unassembled WGS sequence"/>
</dbReference>
<evidence type="ECO:0000313" key="3">
    <source>
        <dbReference type="Proteomes" id="UP000813444"/>
    </source>
</evidence>
<dbReference type="PANTHER" id="PTHR13847">
    <property type="entry name" value="SARCOSINE DEHYDROGENASE-RELATED"/>
    <property type="match status" value="1"/>
</dbReference>
<organism evidence="2 3">
    <name type="scientific">Stachybotrys elegans</name>
    <dbReference type="NCBI Taxonomy" id="80388"/>
    <lineage>
        <taxon>Eukaryota</taxon>
        <taxon>Fungi</taxon>
        <taxon>Dikarya</taxon>
        <taxon>Ascomycota</taxon>
        <taxon>Pezizomycotina</taxon>
        <taxon>Sordariomycetes</taxon>
        <taxon>Hypocreomycetidae</taxon>
        <taxon>Hypocreales</taxon>
        <taxon>Stachybotryaceae</taxon>
        <taxon>Stachybotrys</taxon>
    </lineage>
</organism>
<proteinExistence type="predicted"/>
<gene>
    <name evidence="2" type="ORF">B0I35DRAFT_477310</name>
</gene>
<comment type="caution">
    <text evidence="2">The sequence shown here is derived from an EMBL/GenBank/DDBJ whole genome shotgun (WGS) entry which is preliminary data.</text>
</comment>
<protein>
    <submittedName>
        <fullName evidence="2">FAD dependent oxidoreductase</fullName>
    </submittedName>
</protein>
<dbReference type="Gene3D" id="3.30.9.10">
    <property type="entry name" value="D-Amino Acid Oxidase, subunit A, domain 2"/>
    <property type="match status" value="1"/>
</dbReference>
<dbReference type="InterPro" id="IPR036188">
    <property type="entry name" value="FAD/NAD-bd_sf"/>
</dbReference>
<sequence length="446" mass="47548">MAVESSLCPQSVVILGSGIIGLTTAHGLLTEWEALVQAKSTAPRPKVTIIEPSNRPSPAASSQATGGLGDFGFAPETAPLGVLSFQLHAEFADFARGRERYQYTRQTVFRVTPNNFTGVSSPPDTWGPSPPVDVSISSLPTWLKTQPNWTAQRLATAPNGAHIDSAEFCAWMYEGCKKLGVNFAFSSNVTSIALDTASQRFKSVQVQQPDGTSRTLPCDALVIAAGPWSDRVFSSLFPSARIKLPFHIEGSAGHHFRVRTPGWTPWDTHDVGSQQVFPGNVMPGNDSLDITSFPNGQLYVGGYGAIPEPLPDLADAVEPQPSKIQAMVQLTRQFLGVPQDQVLEISDVGRAYRPRAVPNHPIITKIDWDLLGVDKPAAGQFSSQIPMVASDKSTTGCTGVVGGLFINTGHHSDGLTLSLGSGKVMGELLLGREPSVDISGLGLPQT</sequence>
<dbReference type="EMBL" id="JAGPNK010000005">
    <property type="protein sequence ID" value="KAH7320757.1"/>
    <property type="molecule type" value="Genomic_DNA"/>
</dbReference>
<dbReference type="OrthoDB" id="498204at2759"/>
<name>A0A8K0SPN7_9HYPO</name>
<dbReference type="Pfam" id="PF01266">
    <property type="entry name" value="DAO"/>
    <property type="match status" value="1"/>
</dbReference>
<dbReference type="GO" id="GO:0005770">
    <property type="term" value="C:late endosome"/>
    <property type="evidence" value="ECO:0007669"/>
    <property type="project" value="TreeGrafter"/>
</dbReference>
<dbReference type="SUPFAM" id="SSF51905">
    <property type="entry name" value="FAD/NAD(P)-binding domain"/>
    <property type="match status" value="1"/>
</dbReference>
<reference evidence="2" key="1">
    <citation type="journal article" date="2021" name="Nat. Commun.">
        <title>Genetic determinants of endophytism in the Arabidopsis root mycobiome.</title>
        <authorList>
            <person name="Mesny F."/>
            <person name="Miyauchi S."/>
            <person name="Thiergart T."/>
            <person name="Pickel B."/>
            <person name="Atanasova L."/>
            <person name="Karlsson M."/>
            <person name="Huettel B."/>
            <person name="Barry K.W."/>
            <person name="Haridas S."/>
            <person name="Chen C."/>
            <person name="Bauer D."/>
            <person name="Andreopoulos W."/>
            <person name="Pangilinan J."/>
            <person name="LaButti K."/>
            <person name="Riley R."/>
            <person name="Lipzen A."/>
            <person name="Clum A."/>
            <person name="Drula E."/>
            <person name="Henrissat B."/>
            <person name="Kohler A."/>
            <person name="Grigoriev I.V."/>
            <person name="Martin F.M."/>
            <person name="Hacquard S."/>
        </authorList>
    </citation>
    <scope>NUCLEOTIDE SEQUENCE</scope>
    <source>
        <strain evidence="2">MPI-CAGE-CH-0235</strain>
    </source>
</reference>
<evidence type="ECO:0000259" key="1">
    <source>
        <dbReference type="Pfam" id="PF01266"/>
    </source>
</evidence>
<dbReference type="PANTHER" id="PTHR13847:SF185">
    <property type="entry name" value="FAD DEPENDENT OXIDOREDUCTASE SUPERFAMILY (AFU_ORTHOLOGUE AFUA_3G02360)"/>
    <property type="match status" value="1"/>
</dbReference>